<dbReference type="Proteomes" id="UP001559623">
    <property type="component" value="Unassembled WGS sequence"/>
</dbReference>
<protein>
    <submittedName>
        <fullName evidence="4">Fumarylacetoacetate hydrolase family protein</fullName>
    </submittedName>
</protein>
<gene>
    <name evidence="4" type="ORF">QCO44_04195</name>
</gene>
<dbReference type="SUPFAM" id="SSF56529">
    <property type="entry name" value="FAH"/>
    <property type="match status" value="1"/>
</dbReference>
<sequence length="281" mass="30581">MKLFNFYAADGTIHIGAADEQKMVDISAAGCSWGWPEIFAEPERLLAQMKNILRHGKPLASNAQRFAPAALNPEKIICVGLNYRAHCAEVPFGTPEYPALFSKFNNALNGHGGEVHLPEGAGELDYEAELVVVMGREVKNATEAEAAEAVFGYTAGNDFTARDLQRRTSQWLLGKTPDGFAPVGPYVVPAEEIDVSDLRVETFVNGEQRQAASTKDMIFSPAAIVSYISQYMTLAPGDVIFTGTPQGVILGMPEKERRWLVPGDEVVVKIEGVGELRNIIV</sequence>
<reference evidence="4 5" key="1">
    <citation type="submission" date="2023-04" db="EMBL/GenBank/DDBJ databases">
        <title>Genome Sequence of Selenomonas sputigena ATCC 33150.</title>
        <authorList>
            <person name="Miller D.P."/>
            <person name="Anvari S."/>
            <person name="Polson S.W."/>
            <person name="Macdonald M."/>
            <person name="Mcdowell J.V."/>
        </authorList>
    </citation>
    <scope>NUCLEOTIDE SEQUENCE [LARGE SCALE GENOMIC DNA]</scope>
    <source>
        <strain evidence="4 5">ATCC 33150</strain>
    </source>
</reference>
<accession>A0ABV3X3S6</accession>
<dbReference type="PANTHER" id="PTHR42796:SF4">
    <property type="entry name" value="FUMARYLACETOACETATE HYDROLASE DOMAIN-CONTAINING PROTEIN 2A"/>
    <property type="match status" value="1"/>
</dbReference>
<dbReference type="InterPro" id="IPR036663">
    <property type="entry name" value="Fumarylacetoacetase_C_sf"/>
</dbReference>
<dbReference type="EMBL" id="JARVLH010000002">
    <property type="protein sequence ID" value="MEX5284846.1"/>
    <property type="molecule type" value="Genomic_DNA"/>
</dbReference>
<name>A0ABV3X3S6_9FIRM</name>
<keyword evidence="5" id="KW-1185">Reference proteome</keyword>
<organism evidence="4 5">
    <name type="scientific">Selenomonas sputigena</name>
    <dbReference type="NCBI Taxonomy" id="69823"/>
    <lineage>
        <taxon>Bacteria</taxon>
        <taxon>Bacillati</taxon>
        <taxon>Bacillota</taxon>
        <taxon>Negativicutes</taxon>
        <taxon>Selenomonadales</taxon>
        <taxon>Selenomonadaceae</taxon>
        <taxon>Selenomonas</taxon>
    </lineage>
</organism>
<evidence type="ECO:0000256" key="2">
    <source>
        <dbReference type="ARBA" id="ARBA00022723"/>
    </source>
</evidence>
<dbReference type="Gene3D" id="3.90.850.10">
    <property type="entry name" value="Fumarylacetoacetase-like, C-terminal domain"/>
    <property type="match status" value="1"/>
</dbReference>
<dbReference type="InterPro" id="IPR051121">
    <property type="entry name" value="FAH"/>
</dbReference>
<dbReference type="GO" id="GO:0016787">
    <property type="term" value="F:hydrolase activity"/>
    <property type="evidence" value="ECO:0007669"/>
    <property type="project" value="UniProtKB-KW"/>
</dbReference>
<evidence type="ECO:0000256" key="1">
    <source>
        <dbReference type="ARBA" id="ARBA00010211"/>
    </source>
</evidence>
<evidence type="ECO:0000313" key="5">
    <source>
        <dbReference type="Proteomes" id="UP001559623"/>
    </source>
</evidence>
<dbReference type="PANTHER" id="PTHR42796">
    <property type="entry name" value="FUMARYLACETOACETATE HYDROLASE DOMAIN-CONTAINING PROTEIN 2A-RELATED"/>
    <property type="match status" value="1"/>
</dbReference>
<comment type="caution">
    <text evidence="4">The sequence shown here is derived from an EMBL/GenBank/DDBJ whole genome shotgun (WGS) entry which is preliminary data.</text>
</comment>
<dbReference type="RefSeq" id="WP_368846566.1">
    <property type="nucleotide sequence ID" value="NZ_CP194411.1"/>
</dbReference>
<dbReference type="Pfam" id="PF01557">
    <property type="entry name" value="FAA_hydrolase"/>
    <property type="match status" value="1"/>
</dbReference>
<keyword evidence="2" id="KW-0479">Metal-binding</keyword>
<evidence type="ECO:0000313" key="4">
    <source>
        <dbReference type="EMBL" id="MEX5284846.1"/>
    </source>
</evidence>
<proteinExistence type="inferred from homology"/>
<evidence type="ECO:0000259" key="3">
    <source>
        <dbReference type="Pfam" id="PF01557"/>
    </source>
</evidence>
<comment type="similarity">
    <text evidence="1">Belongs to the FAH family.</text>
</comment>
<feature type="domain" description="Fumarylacetoacetase-like C-terminal" evidence="3">
    <location>
        <begin position="75"/>
        <end position="280"/>
    </location>
</feature>
<dbReference type="InterPro" id="IPR011234">
    <property type="entry name" value="Fumarylacetoacetase-like_C"/>
</dbReference>
<keyword evidence="4" id="KW-0378">Hydrolase</keyword>